<evidence type="ECO:0000256" key="7">
    <source>
        <dbReference type="PROSITE-ProRule" id="PRU01360"/>
    </source>
</evidence>
<dbReference type="InterPro" id="IPR023997">
    <property type="entry name" value="TonB-dep_OMP_SusC/RagA_CS"/>
</dbReference>
<keyword evidence="8" id="KW-0732">Signal</keyword>
<sequence length="1086" mass="118420">MNKKITYNLLRKLLFLFIMAFLVTEQVTAQNSQSSIKISGTVNDENGRSLPGVTVHMKDSNKGVSTDADGKYFISAPKGTVLVFSFIGYFTQERTIGDDTNITIQLKPQANTLNEVVAIGYQTIRKSDVTGSIASVKSSDLNLSSPTLGQALVGKVSGVQVSQTGGAPYTSPKIRVRGIGSFNASSDPLYVIDGYPSGNDIYINPEDIESIDILKDAASAAIYGSRASGGVVLITTKKGKKGKGQFEYDVQTGVNQLAHKVKLLDADQAALLLIDGRNNAYHDLWVNSGHVWNDAMYSDNNATRVANVSNTGSVSIPDGLYNFATQTPIKQTVNTDWQDELYRNAIMQRHTLSFSGASDAIRYYVSGSYQNQPGIILSTGQQRVNFRTNVDGDVNKRIHIAANISYTQNNNQETQEGRFDHSPILGALIYMPYLPAYNADGSLATNAEAAGSTQYGYQGIENPLALAERIKINRKGYRSHYNAAATYHILPGFDFKANLGTETYTEKYDYYYPTTLSSGTFAPGSQQSILAANAQASNLETVDKLAEFTLNYNKQIGKHHFDALAGYTAQRTTADYISVKANGFQNDNIPEISNRGALAANFSLNSAYKSAYTLLSYLGRANYNYAGKYFLTASFRADGSSRFGPANKYGYFPSVAAGWNLSDENFYHDFLGEQSTVKLRASWGKSGNFNIPNYRIQQTLATSPSGAVLDGNSAVTTTYPGGIQDNKLSWETTSQYNIGTDISLFRGRLSIIANYYLSYSYNLLYNQPISAIAGSTTILTNLRDSKIRNTGFDLQLDGKIINTKDFNFGASGNISLNRNKVVKLPPNNTIIINGAERSYLTSITQQGQPIGMFYGVKVGGVITAENLGKTAPSASQTNPAKIGDLWFVDTNNDGVVNDADKTIIGTPYAKFTYGFALNTSYKRLDFNAGFNGSYGNQILDGQDYYLYNMEGSGNQYADVADRYRNAANPGNGTVYRASRAGTQSNSTRLSTFYLQSGSYLRCTNLTLGYTLPSFLQHTLGLSKARVFASVVNAFTITKYKGYNPDVDYNYSGAATNSTQPANLAPGIDYGTYPLVRSYNLGVNVTF</sequence>
<comment type="similarity">
    <text evidence="7">Belongs to the TonB-dependent receptor family.</text>
</comment>
<dbReference type="GO" id="GO:0009279">
    <property type="term" value="C:cell outer membrane"/>
    <property type="evidence" value="ECO:0007669"/>
    <property type="project" value="UniProtKB-SubCell"/>
</dbReference>
<protein>
    <submittedName>
        <fullName evidence="10">TonB-dependent receptor</fullName>
    </submittedName>
</protein>
<dbReference type="SUPFAM" id="SSF56935">
    <property type="entry name" value="Porins"/>
    <property type="match status" value="1"/>
</dbReference>
<evidence type="ECO:0000256" key="5">
    <source>
        <dbReference type="ARBA" id="ARBA00023136"/>
    </source>
</evidence>
<dbReference type="Gene3D" id="2.170.130.10">
    <property type="entry name" value="TonB-dependent receptor, plug domain"/>
    <property type="match status" value="1"/>
</dbReference>
<dbReference type="NCBIfam" id="TIGR04057">
    <property type="entry name" value="SusC_RagA_signa"/>
    <property type="match status" value="1"/>
</dbReference>
<dbReference type="Pfam" id="PF07715">
    <property type="entry name" value="Plug"/>
    <property type="match status" value="1"/>
</dbReference>
<proteinExistence type="inferred from homology"/>
<keyword evidence="11" id="KW-1185">Reference proteome</keyword>
<comment type="subcellular location">
    <subcellularLocation>
        <location evidence="1 7">Cell outer membrane</location>
        <topology evidence="1 7">Multi-pass membrane protein</topology>
    </subcellularLocation>
</comment>
<keyword evidence="4 7" id="KW-0812">Transmembrane</keyword>
<dbReference type="KEGG" id="mrob:HH214_05935"/>
<evidence type="ECO:0000313" key="10">
    <source>
        <dbReference type="EMBL" id="QJD95445.1"/>
    </source>
</evidence>
<dbReference type="Gene3D" id="2.60.40.1120">
    <property type="entry name" value="Carboxypeptidase-like, regulatory domain"/>
    <property type="match status" value="1"/>
</dbReference>
<dbReference type="InterPro" id="IPR037066">
    <property type="entry name" value="Plug_dom_sf"/>
</dbReference>
<dbReference type="Gene3D" id="2.40.170.20">
    <property type="entry name" value="TonB-dependent receptor, beta-barrel domain"/>
    <property type="match status" value="1"/>
</dbReference>
<evidence type="ECO:0000256" key="8">
    <source>
        <dbReference type="SAM" id="SignalP"/>
    </source>
</evidence>
<keyword evidence="3 7" id="KW-1134">Transmembrane beta strand</keyword>
<evidence type="ECO:0000256" key="4">
    <source>
        <dbReference type="ARBA" id="ARBA00022692"/>
    </source>
</evidence>
<keyword evidence="6 7" id="KW-0998">Cell outer membrane</keyword>
<name>A0A7L5DWI7_9SPHI</name>
<dbReference type="NCBIfam" id="TIGR04056">
    <property type="entry name" value="OMP_RagA_SusC"/>
    <property type="match status" value="1"/>
</dbReference>
<dbReference type="Pfam" id="PF13715">
    <property type="entry name" value="CarbopepD_reg_2"/>
    <property type="match status" value="1"/>
</dbReference>
<dbReference type="AlphaFoldDB" id="A0A7L5DWI7"/>
<dbReference type="SUPFAM" id="SSF49464">
    <property type="entry name" value="Carboxypeptidase regulatory domain-like"/>
    <property type="match status" value="1"/>
</dbReference>
<accession>A0A7L5DWI7</accession>
<dbReference type="EMBL" id="CP051682">
    <property type="protein sequence ID" value="QJD95445.1"/>
    <property type="molecule type" value="Genomic_DNA"/>
</dbReference>
<dbReference type="InterPro" id="IPR023996">
    <property type="entry name" value="TonB-dep_OMP_SusC/RagA"/>
</dbReference>
<reference evidence="10 11" key="1">
    <citation type="submission" date="2020-04" db="EMBL/GenBank/DDBJ databases">
        <title>Genome sequencing of novel species.</title>
        <authorList>
            <person name="Heo J."/>
            <person name="Kim S.-J."/>
            <person name="Kim J.-S."/>
            <person name="Hong S.-B."/>
            <person name="Kwon S.-W."/>
        </authorList>
    </citation>
    <scope>NUCLEOTIDE SEQUENCE [LARGE SCALE GENOMIC DNA]</scope>
    <source>
        <strain evidence="10 11">F39-2</strain>
    </source>
</reference>
<evidence type="ECO:0000256" key="3">
    <source>
        <dbReference type="ARBA" id="ARBA00022452"/>
    </source>
</evidence>
<dbReference type="PROSITE" id="PS52016">
    <property type="entry name" value="TONB_DEPENDENT_REC_3"/>
    <property type="match status" value="1"/>
</dbReference>
<evidence type="ECO:0000256" key="1">
    <source>
        <dbReference type="ARBA" id="ARBA00004571"/>
    </source>
</evidence>
<evidence type="ECO:0000259" key="9">
    <source>
        <dbReference type="Pfam" id="PF07715"/>
    </source>
</evidence>
<evidence type="ECO:0000256" key="2">
    <source>
        <dbReference type="ARBA" id="ARBA00022448"/>
    </source>
</evidence>
<dbReference type="InterPro" id="IPR039426">
    <property type="entry name" value="TonB-dep_rcpt-like"/>
</dbReference>
<organism evidence="10 11">
    <name type="scientific">Mucilaginibacter robiniae</name>
    <dbReference type="NCBI Taxonomy" id="2728022"/>
    <lineage>
        <taxon>Bacteria</taxon>
        <taxon>Pseudomonadati</taxon>
        <taxon>Bacteroidota</taxon>
        <taxon>Sphingobacteriia</taxon>
        <taxon>Sphingobacteriales</taxon>
        <taxon>Sphingobacteriaceae</taxon>
        <taxon>Mucilaginibacter</taxon>
    </lineage>
</organism>
<dbReference type="InterPro" id="IPR012910">
    <property type="entry name" value="Plug_dom"/>
</dbReference>
<dbReference type="Proteomes" id="UP000503278">
    <property type="component" value="Chromosome"/>
</dbReference>
<evidence type="ECO:0000313" key="11">
    <source>
        <dbReference type="Proteomes" id="UP000503278"/>
    </source>
</evidence>
<feature type="signal peptide" evidence="8">
    <location>
        <begin position="1"/>
        <end position="29"/>
    </location>
</feature>
<dbReference type="InterPro" id="IPR008969">
    <property type="entry name" value="CarboxyPept-like_regulatory"/>
</dbReference>
<feature type="domain" description="TonB-dependent receptor plug" evidence="9">
    <location>
        <begin position="126"/>
        <end position="231"/>
    </location>
</feature>
<keyword evidence="2 7" id="KW-0813">Transport</keyword>
<gene>
    <name evidence="10" type="ORF">HH214_05935</name>
</gene>
<keyword evidence="5 7" id="KW-0472">Membrane</keyword>
<dbReference type="RefSeq" id="WP_169606457.1">
    <property type="nucleotide sequence ID" value="NZ_CP051682.1"/>
</dbReference>
<dbReference type="InterPro" id="IPR036942">
    <property type="entry name" value="Beta-barrel_TonB_sf"/>
</dbReference>
<feature type="chain" id="PRO_5029805391" evidence="8">
    <location>
        <begin position="30"/>
        <end position="1086"/>
    </location>
</feature>
<keyword evidence="10" id="KW-0675">Receptor</keyword>
<evidence type="ECO:0000256" key="6">
    <source>
        <dbReference type="ARBA" id="ARBA00023237"/>
    </source>
</evidence>